<gene>
    <name evidence="2" type="ORF">E1B25_01640</name>
</gene>
<evidence type="ECO:0000313" key="3">
    <source>
        <dbReference type="Proteomes" id="UP000294662"/>
    </source>
</evidence>
<dbReference type="RefSeq" id="WP_132826932.1">
    <property type="nucleotide sequence ID" value="NZ_SMFP01000001.1"/>
</dbReference>
<keyword evidence="1" id="KW-0472">Membrane</keyword>
<feature type="transmembrane region" description="Helical" evidence="1">
    <location>
        <begin position="6"/>
        <end position="24"/>
    </location>
</feature>
<dbReference type="InterPro" id="IPR020269">
    <property type="entry name" value="Phage_Mu_Releasin"/>
</dbReference>
<protein>
    <submittedName>
        <fullName evidence="2">DUF2730 family protein</fullName>
    </submittedName>
</protein>
<evidence type="ECO:0000256" key="1">
    <source>
        <dbReference type="SAM" id="Phobius"/>
    </source>
</evidence>
<comment type="caution">
    <text evidence="2">The sequence shown here is derived from an EMBL/GenBank/DDBJ whole genome shotgun (WGS) entry which is preliminary data.</text>
</comment>
<dbReference type="EMBL" id="SMFP01000001">
    <property type="protein sequence ID" value="TDE40942.1"/>
    <property type="molecule type" value="Genomic_DNA"/>
</dbReference>
<proteinExistence type="predicted"/>
<evidence type="ECO:0000313" key="2">
    <source>
        <dbReference type="EMBL" id="TDE40942.1"/>
    </source>
</evidence>
<name>A0A4R5F0Z5_9RHOB</name>
<sequence>MFDLDTTVTLPLIVSVLAIAFTWYRTRRSAVDELFRAGRKRMETLDSRLSAVEQTLGAMPNKEHLHELQLAIERQTGALNTMQAVMTGNNKVMERLEQIVSRHEDHLLNGASK</sequence>
<keyword evidence="3" id="KW-1185">Reference proteome</keyword>
<dbReference type="AlphaFoldDB" id="A0A4R5F0Z5"/>
<dbReference type="Proteomes" id="UP000294662">
    <property type="component" value="Unassembled WGS sequence"/>
</dbReference>
<organism evidence="2 3">
    <name type="scientific">Antarcticimicrobium sediminis</name>
    <dbReference type="NCBI Taxonomy" id="2546227"/>
    <lineage>
        <taxon>Bacteria</taxon>
        <taxon>Pseudomonadati</taxon>
        <taxon>Pseudomonadota</taxon>
        <taxon>Alphaproteobacteria</taxon>
        <taxon>Rhodobacterales</taxon>
        <taxon>Paracoccaceae</taxon>
        <taxon>Antarcticimicrobium</taxon>
    </lineage>
</organism>
<dbReference type="Pfam" id="PF10805">
    <property type="entry name" value="DUF2730"/>
    <property type="match status" value="1"/>
</dbReference>
<keyword evidence="1" id="KW-1133">Transmembrane helix</keyword>
<dbReference type="OrthoDB" id="7645981at2"/>
<reference evidence="2 3" key="1">
    <citation type="submission" date="2019-03" db="EMBL/GenBank/DDBJ databases">
        <authorList>
            <person name="Zhang S."/>
        </authorList>
    </citation>
    <scope>NUCLEOTIDE SEQUENCE [LARGE SCALE GENOMIC DNA]</scope>
    <source>
        <strain evidence="2 3">S4J41</strain>
    </source>
</reference>
<keyword evidence="1" id="KW-0812">Transmembrane</keyword>
<accession>A0A4R5F0Z5</accession>